<protein>
    <recommendedName>
        <fullName evidence="4">Acid phosphatase</fullName>
    </recommendedName>
</protein>
<dbReference type="InterPro" id="IPR029033">
    <property type="entry name" value="His_PPase_superfam"/>
</dbReference>
<evidence type="ECO:0008006" key="4">
    <source>
        <dbReference type="Google" id="ProtNLM"/>
    </source>
</evidence>
<dbReference type="InterPro" id="IPR006439">
    <property type="entry name" value="HAD-SF_hydro_IA"/>
</dbReference>
<name>A0A507BZ33_9FUNG</name>
<accession>A0A507BZ33</accession>
<dbReference type="InterPro" id="IPR010237">
    <property type="entry name" value="Pyr-5-nucltdase"/>
</dbReference>
<dbReference type="GO" id="GO:0006206">
    <property type="term" value="P:pyrimidine nucleobase metabolic process"/>
    <property type="evidence" value="ECO:0007669"/>
    <property type="project" value="TreeGrafter"/>
</dbReference>
<dbReference type="SFLD" id="SFLDG01132">
    <property type="entry name" value="C1.5.3:_5'-Nucleotidase_Like"/>
    <property type="match status" value="1"/>
</dbReference>
<dbReference type="SFLD" id="SFLDG01129">
    <property type="entry name" value="C1.5:_HAD__Beta-PGM__Phosphata"/>
    <property type="match status" value="1"/>
</dbReference>
<feature type="chain" id="PRO_5021373797" description="Acid phosphatase" evidence="1">
    <location>
        <begin position="21"/>
        <end position="418"/>
    </location>
</feature>
<comment type="caution">
    <text evidence="2">The sequence shown here is derived from an EMBL/GenBank/DDBJ whole genome shotgun (WGS) entry which is preliminary data.</text>
</comment>
<dbReference type="CDD" id="cd07067">
    <property type="entry name" value="HP_PGM_like"/>
    <property type="match status" value="1"/>
</dbReference>
<dbReference type="SUPFAM" id="SSF53254">
    <property type="entry name" value="Phosphoglycerate mutase-like"/>
    <property type="match status" value="1"/>
</dbReference>
<dbReference type="PANTHER" id="PTHR47438:SF1">
    <property type="entry name" value="PHOSPHATE METABOLISM PROTEIN 8-RELATED"/>
    <property type="match status" value="1"/>
</dbReference>
<keyword evidence="1" id="KW-0732">Signal</keyword>
<dbReference type="SFLD" id="SFLDS00003">
    <property type="entry name" value="Haloacid_Dehalogenase"/>
    <property type="match status" value="1"/>
</dbReference>
<evidence type="ECO:0000313" key="2">
    <source>
        <dbReference type="EMBL" id="TPX32129.1"/>
    </source>
</evidence>
<dbReference type="OrthoDB" id="1065058at2759"/>
<dbReference type="Pfam" id="PF00702">
    <property type="entry name" value="Hydrolase"/>
    <property type="match status" value="1"/>
</dbReference>
<dbReference type="Gene3D" id="3.40.50.1240">
    <property type="entry name" value="Phosphoglycerate mutase-like"/>
    <property type="match status" value="1"/>
</dbReference>
<gene>
    <name evidence="2" type="ORF">SmJEL517_g04700</name>
</gene>
<dbReference type="Proteomes" id="UP000319731">
    <property type="component" value="Unassembled WGS sequence"/>
</dbReference>
<dbReference type="NCBIfam" id="TIGR01509">
    <property type="entry name" value="HAD-SF-IA-v3"/>
    <property type="match status" value="1"/>
</dbReference>
<reference evidence="2 3" key="1">
    <citation type="journal article" date="2019" name="Sci. Rep.">
        <title>Comparative genomics of chytrid fungi reveal insights into the obligate biotrophic and pathogenic lifestyle of Synchytrium endobioticum.</title>
        <authorList>
            <person name="van de Vossenberg B.T.L.H."/>
            <person name="Warris S."/>
            <person name="Nguyen H.D.T."/>
            <person name="van Gent-Pelzer M.P.E."/>
            <person name="Joly D.L."/>
            <person name="van de Geest H.C."/>
            <person name="Bonants P.J.M."/>
            <person name="Smith D.S."/>
            <person name="Levesque C.A."/>
            <person name="van der Lee T.A.J."/>
        </authorList>
    </citation>
    <scope>NUCLEOTIDE SEQUENCE [LARGE SCALE GENOMIC DNA]</scope>
    <source>
        <strain evidence="2 3">JEL517</strain>
    </source>
</reference>
<dbReference type="GO" id="GO:0009166">
    <property type="term" value="P:nucleotide catabolic process"/>
    <property type="evidence" value="ECO:0007669"/>
    <property type="project" value="TreeGrafter"/>
</dbReference>
<dbReference type="InterPro" id="IPR023214">
    <property type="entry name" value="HAD_sf"/>
</dbReference>
<dbReference type="PANTHER" id="PTHR47438">
    <property type="entry name" value="PHOSPHATE METABOLISM PROTEIN 8-RELATED"/>
    <property type="match status" value="1"/>
</dbReference>
<dbReference type="AlphaFoldDB" id="A0A507BZ33"/>
<dbReference type="InterPro" id="IPR036412">
    <property type="entry name" value="HAD-like_sf"/>
</dbReference>
<dbReference type="InterPro" id="IPR052791">
    <property type="entry name" value="SSM1_domain"/>
</dbReference>
<dbReference type="STRING" id="1806994.A0A507BZ33"/>
<dbReference type="Pfam" id="PF00300">
    <property type="entry name" value="His_Phos_1"/>
    <property type="match status" value="1"/>
</dbReference>
<dbReference type="GO" id="GO:0008252">
    <property type="term" value="F:nucleotidase activity"/>
    <property type="evidence" value="ECO:0007669"/>
    <property type="project" value="TreeGrafter"/>
</dbReference>
<sequence>MVVASLILVDLLLNFFGWKPQKPDANRDVLFLDIDNTLYHRSSGIGFLMGENIDKYFKRHLTHLTDEERQEIHSRYYLEYGLAVRGLILHHEVDPADFDREVDCAIPLEHLISYDEELRKMLLRVKGPRIWAFTNAGLYHGSRVLKILGVDDLIEGITWCDYTAPDGEWTCKPDVRSFYKAMKEAGVKDHQKCYLVDDSKSNCKTAVELGWKCVYVMDDEDRDEDAISCGRYLHHVVEASKLPFFELYPFVYSSPLSRALETGYETLKLASKEKVHIEHDADIQEWDYGDYDGMTWGEIHQANPGWNMWRDGCPGGENSEAVGARADRFIERIKSVLELGNVLIFTHGHFARTLAARWIGETPDKGSVLGLSVASISVLGFEHSRDSQVILQWNETQHLEPFVRYKEEVPEAVVVEEP</sequence>
<dbReference type="SUPFAM" id="SSF56784">
    <property type="entry name" value="HAD-like"/>
    <property type="match status" value="1"/>
</dbReference>
<evidence type="ECO:0000313" key="3">
    <source>
        <dbReference type="Proteomes" id="UP000319731"/>
    </source>
</evidence>
<feature type="signal peptide" evidence="1">
    <location>
        <begin position="1"/>
        <end position="20"/>
    </location>
</feature>
<proteinExistence type="predicted"/>
<organism evidence="2 3">
    <name type="scientific">Synchytrium microbalum</name>
    <dbReference type="NCBI Taxonomy" id="1806994"/>
    <lineage>
        <taxon>Eukaryota</taxon>
        <taxon>Fungi</taxon>
        <taxon>Fungi incertae sedis</taxon>
        <taxon>Chytridiomycota</taxon>
        <taxon>Chytridiomycota incertae sedis</taxon>
        <taxon>Chytridiomycetes</taxon>
        <taxon>Synchytriales</taxon>
        <taxon>Synchytriaceae</taxon>
        <taxon>Synchytrium</taxon>
    </lineage>
</organism>
<keyword evidence="3" id="KW-1185">Reference proteome</keyword>
<dbReference type="RefSeq" id="XP_031023391.1">
    <property type="nucleotide sequence ID" value="XM_031170628.1"/>
</dbReference>
<dbReference type="InterPro" id="IPR013078">
    <property type="entry name" value="His_Pase_superF_clade-1"/>
</dbReference>
<dbReference type="EMBL" id="QEAO01000034">
    <property type="protein sequence ID" value="TPX32129.1"/>
    <property type="molecule type" value="Genomic_DNA"/>
</dbReference>
<dbReference type="NCBIfam" id="TIGR01993">
    <property type="entry name" value="Pyr-5-nucltdase"/>
    <property type="match status" value="1"/>
</dbReference>
<dbReference type="Gene3D" id="3.40.50.1000">
    <property type="entry name" value="HAD superfamily/HAD-like"/>
    <property type="match status" value="1"/>
</dbReference>
<dbReference type="Gene3D" id="1.10.150.450">
    <property type="match status" value="1"/>
</dbReference>
<evidence type="ECO:0000256" key="1">
    <source>
        <dbReference type="SAM" id="SignalP"/>
    </source>
</evidence>
<dbReference type="GeneID" id="42005925"/>